<dbReference type="GO" id="GO:0004300">
    <property type="term" value="F:enoyl-CoA hydratase activity"/>
    <property type="evidence" value="ECO:0007669"/>
    <property type="project" value="TreeGrafter"/>
</dbReference>
<feature type="compositionally biased region" description="Polar residues" evidence="1">
    <location>
        <begin position="164"/>
        <end position="173"/>
    </location>
</feature>
<dbReference type="InterPro" id="IPR050136">
    <property type="entry name" value="FA_oxidation_alpha_subunit"/>
</dbReference>
<proteinExistence type="predicted"/>
<dbReference type="PANTHER" id="PTHR43612:SF3">
    <property type="entry name" value="TRIFUNCTIONAL ENZYME SUBUNIT ALPHA, MITOCHONDRIAL"/>
    <property type="match status" value="1"/>
</dbReference>
<dbReference type="EMBL" id="MKKU01000108">
    <property type="protein sequence ID" value="RNF23957.1"/>
    <property type="molecule type" value="Genomic_DNA"/>
</dbReference>
<keyword evidence="2" id="KW-0560">Oxidoreductase</keyword>
<dbReference type="GO" id="GO:0006635">
    <property type="term" value="P:fatty acid beta-oxidation"/>
    <property type="evidence" value="ECO:0007669"/>
    <property type="project" value="TreeGrafter"/>
</dbReference>
<protein>
    <submittedName>
        <fullName evidence="2">3-hydroxyacyl-CoA dehydrogenase</fullName>
        <ecNumber evidence="2">1.1.1.35</ecNumber>
    </submittedName>
</protein>
<feature type="compositionally biased region" description="Basic and acidic residues" evidence="1">
    <location>
        <begin position="141"/>
        <end position="157"/>
    </location>
</feature>
<feature type="region of interest" description="Disordered" evidence="1">
    <location>
        <begin position="1"/>
        <end position="38"/>
    </location>
</feature>
<evidence type="ECO:0000313" key="3">
    <source>
        <dbReference type="Proteomes" id="UP000284403"/>
    </source>
</evidence>
<gene>
    <name evidence="2" type="ORF">Tco025E_02661</name>
</gene>
<organism evidence="2 3">
    <name type="scientific">Trypanosoma conorhini</name>
    <dbReference type="NCBI Taxonomy" id="83891"/>
    <lineage>
        <taxon>Eukaryota</taxon>
        <taxon>Discoba</taxon>
        <taxon>Euglenozoa</taxon>
        <taxon>Kinetoplastea</taxon>
        <taxon>Metakinetoplastina</taxon>
        <taxon>Trypanosomatida</taxon>
        <taxon>Trypanosomatidae</taxon>
        <taxon>Trypanosoma</taxon>
    </lineage>
</organism>
<evidence type="ECO:0000313" key="2">
    <source>
        <dbReference type="EMBL" id="RNF23957.1"/>
    </source>
</evidence>
<comment type="caution">
    <text evidence="2">The sequence shown here is derived from an EMBL/GenBank/DDBJ whole genome shotgun (WGS) entry which is preliminary data.</text>
</comment>
<dbReference type="Proteomes" id="UP000284403">
    <property type="component" value="Unassembled WGS sequence"/>
</dbReference>
<dbReference type="GO" id="GO:0016509">
    <property type="term" value="F:long-chain (3S)-3-hydroxyacyl-CoA dehydrogenase (NAD+) activity"/>
    <property type="evidence" value="ECO:0007669"/>
    <property type="project" value="TreeGrafter"/>
</dbReference>
<dbReference type="RefSeq" id="XP_029230305.1">
    <property type="nucleotide sequence ID" value="XM_029369585.1"/>
</dbReference>
<name>A0A422Q1X6_9TRYP</name>
<dbReference type="GO" id="GO:0016507">
    <property type="term" value="C:mitochondrial fatty acid beta-oxidation multienzyme complex"/>
    <property type="evidence" value="ECO:0007669"/>
    <property type="project" value="TreeGrafter"/>
</dbReference>
<dbReference type="Gene3D" id="1.10.1040.50">
    <property type="match status" value="1"/>
</dbReference>
<feature type="region of interest" description="Disordered" evidence="1">
    <location>
        <begin position="128"/>
        <end position="187"/>
    </location>
</feature>
<dbReference type="AlphaFoldDB" id="A0A422Q1X6"/>
<dbReference type="SUPFAM" id="SSF48179">
    <property type="entry name" value="6-phosphogluconate dehydrogenase C-terminal domain-like"/>
    <property type="match status" value="2"/>
</dbReference>
<dbReference type="OrthoDB" id="243475at2759"/>
<accession>A0A422Q1X6</accession>
<feature type="compositionally biased region" description="Basic residues" evidence="1">
    <location>
        <begin position="1"/>
        <end position="20"/>
    </location>
</feature>
<dbReference type="PANTHER" id="PTHR43612">
    <property type="entry name" value="TRIFUNCTIONAL ENZYME SUBUNIT ALPHA"/>
    <property type="match status" value="1"/>
</dbReference>
<keyword evidence="3" id="KW-1185">Reference proteome</keyword>
<dbReference type="GeneID" id="40316272"/>
<reference evidence="2 3" key="1">
    <citation type="journal article" date="2018" name="BMC Genomics">
        <title>Genomic comparison of Trypanosoma conorhini and Trypanosoma rangeli to Trypanosoma cruzi strains of high and low virulence.</title>
        <authorList>
            <person name="Bradwell K.R."/>
            <person name="Koparde V.N."/>
            <person name="Matveyev A.V."/>
            <person name="Serrano M.G."/>
            <person name="Alves J.M."/>
            <person name="Parikh H."/>
            <person name="Huang B."/>
            <person name="Lee V."/>
            <person name="Espinosa-Alvarez O."/>
            <person name="Ortiz P.A."/>
            <person name="Costa-Martins A.G."/>
            <person name="Teixeira M.M."/>
            <person name="Buck G.A."/>
        </authorList>
    </citation>
    <scope>NUCLEOTIDE SEQUENCE [LARGE SCALE GENOMIC DNA]</scope>
    <source>
        <strain evidence="2 3">025E</strain>
    </source>
</reference>
<dbReference type="InterPro" id="IPR008927">
    <property type="entry name" value="6-PGluconate_DH-like_C_sf"/>
</dbReference>
<dbReference type="EC" id="1.1.1.35" evidence="2"/>
<sequence length="864" mass="93758">MRGGRCRRTIPRFQLGRRHAATSSGGTRDRAGPQGSSSELNTLLREINDLWARRGVGGHTLSVSASKLQPASASAVAEGSYIPPHESPTFPATGTHPPLGSLAIGEPPAFTDIACTLQELEEELFKLSENEPAVSVPRNSADTDRRQAADASDDRDTNAAPSVGCSQDPQPETTGVAAMESPAGSAASEAVRHYERLSCWTDAGEAPASNNSVTVHVSESAGRTFTLELRERPRCARAMTVAVGQALNEVEAATELNEGLVVVFRSAPGIPFFTPLRSELELGYLTRAELLREKERLFCRIREARLRGVSFRAELNGSALDIGAELFFMCDGGTVSESEVSTSATTVGFPSLSLGVWPAPCVLQRISSRLSHDERVGLVVPILHTLSWSDLKATYPGLLRPERSLHRLRKKMHLLFFLQWTRLWYLLGWGKEFSATGNRRDVLMRRWDDYSALLDTTKGAGDADAALSAASRAVNMYVALLGTTEFTNAASVTRALRRMHNRVLTPRMQRSIIEAQPTNMRDIKAGETFCVFTEASSPATVRFIAEHRSHSGKDVVKDALLMARDAEDVKDAVDLLDCAAVVTPLRPSQLRSLGEGDMVEVRLLCAPHIGGSRRRETLSSALAYLQSREVPYVVSKGDAGGRLAAALFVALCRLATSAEVQLIEDVATAELRFRVGPFQLLDHYGTAYIAGVMERHPRWMDERRVPAITSRVLSAMEAEGFAGGDGRRGGFYTPHGELNAEVATEFVGRRKLSRSDICLRLLFALVNESCSMLLDGCVETVDDINLLSIAALTLHPSTGGLLSYLDGGMGGVALLRNMHYMSKEMGVAAPPSPLLQVMSEAGDTFCTLSPETLYQARRKCAGAT</sequence>
<evidence type="ECO:0000256" key="1">
    <source>
        <dbReference type="SAM" id="MobiDB-lite"/>
    </source>
</evidence>